<keyword evidence="2" id="KW-0560">Oxidoreductase</keyword>
<protein>
    <submittedName>
        <fullName evidence="4">SDR family oxidoreductase</fullName>
    </submittedName>
</protein>
<dbReference type="PANTHER" id="PTHR43391">
    <property type="entry name" value="RETINOL DEHYDROGENASE-RELATED"/>
    <property type="match status" value="1"/>
</dbReference>
<proteinExistence type="inferred from homology"/>
<dbReference type="RefSeq" id="WP_249773886.1">
    <property type="nucleotide sequence ID" value="NZ_CP097332.1"/>
</dbReference>
<evidence type="ECO:0000313" key="4">
    <source>
        <dbReference type="EMBL" id="UQX89990.1"/>
    </source>
</evidence>
<gene>
    <name evidence="4" type="ORF">M6D93_08295</name>
</gene>
<evidence type="ECO:0000256" key="2">
    <source>
        <dbReference type="ARBA" id="ARBA00023002"/>
    </source>
</evidence>
<dbReference type="CDD" id="cd05233">
    <property type="entry name" value="SDR_c"/>
    <property type="match status" value="1"/>
</dbReference>
<reference evidence="4" key="1">
    <citation type="journal article" date="2018" name="Int. J. Syst. Evol. Microbiol.">
        <title>Jatrophihabitans telluris sp. nov., isolated from sediment soil of lava forest wetlands and the emended description of the genus Jatrophihabitans.</title>
        <authorList>
            <person name="Lee K.C."/>
            <person name="Suh M.K."/>
            <person name="Eom M.K."/>
            <person name="Kim K.K."/>
            <person name="Kim J.S."/>
            <person name="Kim D.S."/>
            <person name="Ko S.H."/>
            <person name="Shin Y.K."/>
            <person name="Lee J.S."/>
        </authorList>
    </citation>
    <scope>NUCLEOTIDE SEQUENCE</scope>
    <source>
        <strain evidence="4">N237</strain>
    </source>
</reference>
<dbReference type="PROSITE" id="PS00061">
    <property type="entry name" value="ADH_SHORT"/>
    <property type="match status" value="1"/>
</dbReference>
<dbReference type="Gene3D" id="3.40.50.720">
    <property type="entry name" value="NAD(P)-binding Rossmann-like Domain"/>
    <property type="match status" value="1"/>
</dbReference>
<dbReference type="PANTHER" id="PTHR43391:SF26">
    <property type="entry name" value="BLL7251 PROTEIN"/>
    <property type="match status" value="1"/>
</dbReference>
<dbReference type="InterPro" id="IPR036291">
    <property type="entry name" value="NAD(P)-bd_dom_sf"/>
</dbReference>
<dbReference type="SUPFAM" id="SSF51735">
    <property type="entry name" value="NAD(P)-binding Rossmann-fold domains"/>
    <property type="match status" value="1"/>
</dbReference>
<organism evidence="4 5">
    <name type="scientific">Jatrophihabitans telluris</name>
    <dbReference type="NCBI Taxonomy" id="2038343"/>
    <lineage>
        <taxon>Bacteria</taxon>
        <taxon>Bacillati</taxon>
        <taxon>Actinomycetota</taxon>
        <taxon>Actinomycetes</taxon>
        <taxon>Jatrophihabitantales</taxon>
        <taxon>Jatrophihabitantaceae</taxon>
        <taxon>Jatrophihabitans</taxon>
    </lineage>
</organism>
<name>A0ABY4R2E3_9ACTN</name>
<keyword evidence="5" id="KW-1185">Reference proteome</keyword>
<evidence type="ECO:0000313" key="5">
    <source>
        <dbReference type="Proteomes" id="UP001056336"/>
    </source>
</evidence>
<accession>A0ABY4R2E3</accession>
<reference evidence="4" key="2">
    <citation type="submission" date="2022-05" db="EMBL/GenBank/DDBJ databases">
        <authorList>
            <person name="Kim J.-S."/>
            <person name="Lee K."/>
            <person name="Suh M."/>
            <person name="Eom M."/>
            <person name="Kim J.-S."/>
            <person name="Kim D.-S."/>
            <person name="Ko S.-H."/>
            <person name="Shin Y."/>
            <person name="Lee J.-S."/>
        </authorList>
    </citation>
    <scope>NUCLEOTIDE SEQUENCE</scope>
    <source>
        <strain evidence="4">N237</strain>
    </source>
</reference>
<dbReference type="EMBL" id="CP097332">
    <property type="protein sequence ID" value="UQX89990.1"/>
    <property type="molecule type" value="Genomic_DNA"/>
</dbReference>
<dbReference type="PRINTS" id="PR00081">
    <property type="entry name" value="GDHRDH"/>
</dbReference>
<dbReference type="PRINTS" id="PR00080">
    <property type="entry name" value="SDRFAMILY"/>
</dbReference>
<evidence type="ECO:0000256" key="3">
    <source>
        <dbReference type="RuleBase" id="RU000363"/>
    </source>
</evidence>
<dbReference type="Proteomes" id="UP001056336">
    <property type="component" value="Chromosome"/>
</dbReference>
<dbReference type="Pfam" id="PF00106">
    <property type="entry name" value="adh_short"/>
    <property type="match status" value="1"/>
</dbReference>
<dbReference type="InterPro" id="IPR002347">
    <property type="entry name" value="SDR_fam"/>
</dbReference>
<evidence type="ECO:0000256" key="1">
    <source>
        <dbReference type="ARBA" id="ARBA00006484"/>
    </source>
</evidence>
<sequence length="268" mass="27148">MQLKDAVVVITGAGSGIGAGLGRRFAAEGARAVVLADRDLAAARTVAAELGGIGQAAQVDVTDEAAVSALVTAVLAQHGRIDLFCSNAGLTTGVGLEAGAAADAAWQRAWEVHVLAHVYAARAVVPAMVEAGGGYLLNTASAAGLLTAPGDAPYSVTKHAAVAFAEWLAVEYADRNVRVSVLCPMGVATPLLLDPLAAGSAAARTVADSGPILDVETVAEAVVAAVTSEAFLVLPHPEVGSFWAGKAADVDRWLAGTARLYERSRHAH</sequence>
<dbReference type="InterPro" id="IPR020904">
    <property type="entry name" value="Sc_DH/Rdtase_CS"/>
</dbReference>
<comment type="similarity">
    <text evidence="1 3">Belongs to the short-chain dehydrogenases/reductases (SDR) family.</text>
</comment>